<dbReference type="EMBL" id="CP087164">
    <property type="protein sequence ID" value="UGS34260.1"/>
    <property type="molecule type" value="Genomic_DNA"/>
</dbReference>
<dbReference type="InterPro" id="IPR014942">
    <property type="entry name" value="AbiEii"/>
</dbReference>
<proteinExistence type="predicted"/>
<evidence type="ECO:0000313" key="1">
    <source>
        <dbReference type="EMBL" id="UGS34260.1"/>
    </source>
</evidence>
<evidence type="ECO:0000313" key="2">
    <source>
        <dbReference type="Proteomes" id="UP001162834"/>
    </source>
</evidence>
<name>A0A9E7BY81_9ACTN</name>
<dbReference type="Proteomes" id="UP001162834">
    <property type="component" value="Chromosome"/>
</dbReference>
<accession>A0A9E7BY81</accession>
<organism evidence="1 2">
    <name type="scientific">Capillimicrobium parvum</name>
    <dbReference type="NCBI Taxonomy" id="2884022"/>
    <lineage>
        <taxon>Bacteria</taxon>
        <taxon>Bacillati</taxon>
        <taxon>Actinomycetota</taxon>
        <taxon>Thermoleophilia</taxon>
        <taxon>Solirubrobacterales</taxon>
        <taxon>Capillimicrobiaceae</taxon>
        <taxon>Capillimicrobium</taxon>
    </lineage>
</organism>
<keyword evidence="2" id="KW-1185">Reference proteome</keyword>
<gene>
    <name evidence="1" type="ORF">DSM104329_00636</name>
</gene>
<sequence length="123" mass="13630">MTKVYRASVSGTPTLVLAERWQIAEKLHAVAERFSDGREKPRFRDLIDLQPLDTFNPDLSAVREACDRVFAARGQHAWPPALVVQPSWPAAYRVLADGLVFSVNDVVEAVRGVQDFVARIAAA</sequence>
<dbReference type="Pfam" id="PF08843">
    <property type="entry name" value="AbiEii"/>
    <property type="match status" value="1"/>
</dbReference>
<protein>
    <submittedName>
        <fullName evidence="1">Uncharacterized protein</fullName>
    </submittedName>
</protein>
<reference evidence="1" key="1">
    <citation type="journal article" date="2022" name="Int. J. Syst. Evol. Microbiol.">
        <title>Pseudomonas aegrilactucae sp. nov. and Pseudomonas morbosilactucae sp. nov., pathogens causing bacterial rot of lettuce in Japan.</title>
        <authorList>
            <person name="Sawada H."/>
            <person name="Fujikawa T."/>
            <person name="Satou M."/>
        </authorList>
    </citation>
    <scope>NUCLEOTIDE SEQUENCE</scope>
    <source>
        <strain evidence="1">0166_1</strain>
    </source>
</reference>
<dbReference type="AlphaFoldDB" id="A0A9E7BY81"/>
<dbReference type="KEGG" id="sbae:DSM104329_00636"/>